<keyword evidence="1" id="KW-0472">Membrane</keyword>
<feature type="transmembrane region" description="Helical" evidence="1">
    <location>
        <begin position="73"/>
        <end position="96"/>
    </location>
</feature>
<proteinExistence type="predicted"/>
<protein>
    <recommendedName>
        <fullName evidence="4">DUF4386 family protein</fullName>
    </recommendedName>
</protein>
<name>A0ABV6S0L9_9GAMM</name>
<evidence type="ECO:0008006" key="4">
    <source>
        <dbReference type="Google" id="ProtNLM"/>
    </source>
</evidence>
<feature type="transmembrane region" description="Helical" evidence="1">
    <location>
        <begin position="12"/>
        <end position="30"/>
    </location>
</feature>
<evidence type="ECO:0000313" key="3">
    <source>
        <dbReference type="Proteomes" id="UP001589896"/>
    </source>
</evidence>
<organism evidence="2 3">
    <name type="scientific">Lysobacter korlensis</name>
    <dbReference type="NCBI Taxonomy" id="553636"/>
    <lineage>
        <taxon>Bacteria</taxon>
        <taxon>Pseudomonadati</taxon>
        <taxon>Pseudomonadota</taxon>
        <taxon>Gammaproteobacteria</taxon>
        <taxon>Lysobacterales</taxon>
        <taxon>Lysobacteraceae</taxon>
        <taxon>Lysobacter</taxon>
    </lineage>
</organism>
<feature type="transmembrane region" description="Helical" evidence="1">
    <location>
        <begin position="161"/>
        <end position="180"/>
    </location>
</feature>
<keyword evidence="1" id="KW-0812">Transmembrane</keyword>
<sequence length="228" mass="23454">MTLTTSKLTRAAGVSAALSGLLYITVQFIHPAETVASIVTPAWAVVAWMTVAFGVLGLIGITGVYLRQVTQSGLLGLIGFLIFGTFLLTAAAFSFVEALVLPAIVKDAPQVVEDILGIFSGAPADGSLGALEALSTFAFGAYLTGGLVFGLSIFRTRVVSGWAGILLAAGSVSTLLVPLLPHTVGRFVAVPVGLALIWLGYSLWADRRGPVTVSPPGSAARLDRAAAE</sequence>
<gene>
    <name evidence="2" type="ORF">ACFFGH_33490</name>
</gene>
<evidence type="ECO:0000313" key="2">
    <source>
        <dbReference type="EMBL" id="MFC0682772.1"/>
    </source>
</evidence>
<dbReference type="Proteomes" id="UP001589896">
    <property type="component" value="Unassembled WGS sequence"/>
</dbReference>
<accession>A0ABV6S0L9</accession>
<evidence type="ECO:0000256" key="1">
    <source>
        <dbReference type="SAM" id="Phobius"/>
    </source>
</evidence>
<dbReference type="EMBL" id="JBHLTG010000018">
    <property type="protein sequence ID" value="MFC0682772.1"/>
    <property type="molecule type" value="Genomic_DNA"/>
</dbReference>
<feature type="transmembrane region" description="Helical" evidence="1">
    <location>
        <begin position="186"/>
        <end position="204"/>
    </location>
</feature>
<feature type="transmembrane region" description="Helical" evidence="1">
    <location>
        <begin position="133"/>
        <end position="154"/>
    </location>
</feature>
<dbReference type="RefSeq" id="WP_386677113.1">
    <property type="nucleotide sequence ID" value="NZ_JBHLTG010000018.1"/>
</dbReference>
<keyword evidence="3" id="KW-1185">Reference proteome</keyword>
<keyword evidence="1" id="KW-1133">Transmembrane helix</keyword>
<feature type="transmembrane region" description="Helical" evidence="1">
    <location>
        <begin position="42"/>
        <end position="66"/>
    </location>
</feature>
<comment type="caution">
    <text evidence="2">The sequence shown here is derived from an EMBL/GenBank/DDBJ whole genome shotgun (WGS) entry which is preliminary data.</text>
</comment>
<reference evidence="2 3" key="1">
    <citation type="submission" date="2024-09" db="EMBL/GenBank/DDBJ databases">
        <authorList>
            <person name="Sun Q."/>
            <person name="Mori K."/>
        </authorList>
    </citation>
    <scope>NUCLEOTIDE SEQUENCE [LARGE SCALE GENOMIC DNA]</scope>
    <source>
        <strain evidence="2 3">KCTC 23076</strain>
    </source>
</reference>